<dbReference type="HOGENOM" id="CLU_1880038_0_0_1"/>
<organism evidence="1 2">
    <name type="scientific">Ciona intestinalis</name>
    <name type="common">Transparent sea squirt</name>
    <name type="synonym">Ascidia intestinalis</name>
    <dbReference type="NCBI Taxonomy" id="7719"/>
    <lineage>
        <taxon>Eukaryota</taxon>
        <taxon>Metazoa</taxon>
        <taxon>Chordata</taxon>
        <taxon>Tunicata</taxon>
        <taxon>Ascidiacea</taxon>
        <taxon>Phlebobranchia</taxon>
        <taxon>Cionidae</taxon>
        <taxon>Ciona</taxon>
    </lineage>
</organism>
<dbReference type="InParanoid" id="F6ULG0"/>
<sequence length="136" mass="14538">MTSPRIDVSRLTSGCWNKVSDKQPPISSRIAGFEVMTSPEVSSGRLVTSHGWFRVILIASIGDSPCARICISRTLSNFPTPGGGAEKVTTFELLTSGSSVAVMELMNNESLDSSTGGSASGYVHSLHIRVIRRLPQ</sequence>
<dbReference type="AlphaFoldDB" id="F6ULG0"/>
<reference evidence="1" key="3">
    <citation type="submission" date="2025-09" db="UniProtKB">
        <authorList>
            <consortium name="Ensembl"/>
        </authorList>
    </citation>
    <scope>IDENTIFICATION</scope>
</reference>
<proteinExistence type="predicted"/>
<name>F6ULG0_CIOIN</name>
<dbReference type="Ensembl" id="ENSCINT00000027402.2">
    <property type="protein sequence ID" value="ENSCINP00000027156.2"/>
    <property type="gene ID" value="ENSCING00000015254.2"/>
</dbReference>
<dbReference type="Proteomes" id="UP000008144">
    <property type="component" value="Unassembled WGS sequence"/>
</dbReference>
<reference evidence="2" key="1">
    <citation type="journal article" date="2002" name="Science">
        <title>The draft genome of Ciona intestinalis: insights into chordate and vertebrate origins.</title>
        <authorList>
            <person name="Dehal P."/>
            <person name="Satou Y."/>
            <person name="Campbell R.K."/>
            <person name="Chapman J."/>
            <person name="Degnan B."/>
            <person name="De Tomaso A."/>
            <person name="Davidson B."/>
            <person name="Di Gregorio A."/>
            <person name="Gelpke M."/>
            <person name="Goodstein D.M."/>
            <person name="Harafuji N."/>
            <person name="Hastings K.E."/>
            <person name="Ho I."/>
            <person name="Hotta K."/>
            <person name="Huang W."/>
            <person name="Kawashima T."/>
            <person name="Lemaire P."/>
            <person name="Martinez D."/>
            <person name="Meinertzhagen I.A."/>
            <person name="Necula S."/>
            <person name="Nonaka M."/>
            <person name="Putnam N."/>
            <person name="Rash S."/>
            <person name="Saiga H."/>
            <person name="Satake M."/>
            <person name="Terry A."/>
            <person name="Yamada L."/>
            <person name="Wang H.G."/>
            <person name="Awazu S."/>
            <person name="Azumi K."/>
            <person name="Boore J."/>
            <person name="Branno M."/>
            <person name="Chin-Bow S."/>
            <person name="DeSantis R."/>
            <person name="Doyle S."/>
            <person name="Francino P."/>
            <person name="Keys D.N."/>
            <person name="Haga S."/>
            <person name="Hayashi H."/>
            <person name="Hino K."/>
            <person name="Imai K.S."/>
            <person name="Inaba K."/>
            <person name="Kano S."/>
            <person name="Kobayashi K."/>
            <person name="Kobayashi M."/>
            <person name="Lee B.I."/>
            <person name="Makabe K.W."/>
            <person name="Manohar C."/>
            <person name="Matassi G."/>
            <person name="Medina M."/>
            <person name="Mochizuki Y."/>
            <person name="Mount S."/>
            <person name="Morishita T."/>
            <person name="Miura S."/>
            <person name="Nakayama A."/>
            <person name="Nishizaka S."/>
            <person name="Nomoto H."/>
            <person name="Ohta F."/>
            <person name="Oishi K."/>
            <person name="Rigoutsos I."/>
            <person name="Sano M."/>
            <person name="Sasaki A."/>
            <person name="Sasakura Y."/>
            <person name="Shoguchi E."/>
            <person name="Shin-i T."/>
            <person name="Spagnuolo A."/>
            <person name="Stainier D."/>
            <person name="Suzuki M.M."/>
            <person name="Tassy O."/>
            <person name="Takatori N."/>
            <person name="Tokuoka M."/>
            <person name="Yagi K."/>
            <person name="Yoshizaki F."/>
            <person name="Wada S."/>
            <person name="Zhang C."/>
            <person name="Hyatt P.D."/>
            <person name="Larimer F."/>
            <person name="Detter C."/>
            <person name="Doggett N."/>
            <person name="Glavina T."/>
            <person name="Hawkins T."/>
            <person name="Richardson P."/>
            <person name="Lucas S."/>
            <person name="Kohara Y."/>
            <person name="Levine M."/>
            <person name="Satoh N."/>
            <person name="Rokhsar D.S."/>
        </authorList>
    </citation>
    <scope>NUCLEOTIDE SEQUENCE [LARGE SCALE GENOMIC DNA]</scope>
</reference>
<protein>
    <submittedName>
        <fullName evidence="1">Uncharacterized protein</fullName>
    </submittedName>
</protein>
<reference evidence="1" key="2">
    <citation type="submission" date="2025-08" db="UniProtKB">
        <authorList>
            <consortium name="Ensembl"/>
        </authorList>
    </citation>
    <scope>IDENTIFICATION</scope>
</reference>
<keyword evidence="2" id="KW-1185">Reference proteome</keyword>
<accession>F6ULG0</accession>
<evidence type="ECO:0000313" key="1">
    <source>
        <dbReference type="Ensembl" id="ENSCINP00000027156.2"/>
    </source>
</evidence>
<evidence type="ECO:0000313" key="2">
    <source>
        <dbReference type="Proteomes" id="UP000008144"/>
    </source>
</evidence>